<evidence type="ECO:0000256" key="5">
    <source>
        <dbReference type="ARBA" id="ARBA00023004"/>
    </source>
</evidence>
<dbReference type="PROSITE" id="PS51296">
    <property type="entry name" value="RIESKE"/>
    <property type="match status" value="1"/>
</dbReference>
<protein>
    <recommendedName>
        <fullName evidence="2">Cytochrome bc1 complex Rieske iron-sulfur subunit</fullName>
    </recommendedName>
    <alternativeName>
        <fullName evidence="8">Cytochrome bc1 reductase complex subunit QcrA</fullName>
    </alternativeName>
</protein>
<keyword evidence="4" id="KW-0479">Metal-binding</keyword>
<comment type="function">
    <text evidence="1">Iron-sulfur subunit of the cytochrome bc1 complex, an essential component of the respiratory electron transport chain required for ATP synthesis. The bc1 complex catalyzes the oxidation of menaquinol and the reduction of cytochrome c in the respiratory chain. The bc1 complex operates through a Q-cycle mechanism that couples electron transfer to generation of the proton gradient that drives ATP synthesis.</text>
</comment>
<dbReference type="InterPro" id="IPR006311">
    <property type="entry name" value="TAT_signal"/>
</dbReference>
<name>A0ABN3UCN9_9MICO</name>
<evidence type="ECO:0000256" key="3">
    <source>
        <dbReference type="ARBA" id="ARBA00022714"/>
    </source>
</evidence>
<evidence type="ECO:0000256" key="1">
    <source>
        <dbReference type="ARBA" id="ARBA00002494"/>
    </source>
</evidence>
<dbReference type="Gene3D" id="2.102.10.10">
    <property type="entry name" value="Rieske [2Fe-2S] iron-sulphur domain"/>
    <property type="match status" value="1"/>
</dbReference>
<reference evidence="12 13" key="1">
    <citation type="journal article" date="2019" name="Int. J. Syst. Evol. Microbiol.">
        <title>The Global Catalogue of Microorganisms (GCM) 10K type strain sequencing project: providing services to taxonomists for standard genome sequencing and annotation.</title>
        <authorList>
            <consortium name="The Broad Institute Genomics Platform"/>
            <consortium name="The Broad Institute Genome Sequencing Center for Infectious Disease"/>
            <person name="Wu L."/>
            <person name="Ma J."/>
        </authorList>
    </citation>
    <scope>NUCLEOTIDE SEQUENCE [LARGE SCALE GENOMIC DNA]</scope>
    <source>
        <strain evidence="12 13">JCM 16378</strain>
    </source>
</reference>
<dbReference type="PROSITE" id="PS51318">
    <property type="entry name" value="TAT"/>
    <property type="match status" value="1"/>
</dbReference>
<evidence type="ECO:0000259" key="11">
    <source>
        <dbReference type="PROSITE" id="PS51296"/>
    </source>
</evidence>
<evidence type="ECO:0000313" key="12">
    <source>
        <dbReference type="EMBL" id="GAA2730299.1"/>
    </source>
</evidence>
<evidence type="ECO:0000256" key="8">
    <source>
        <dbReference type="ARBA" id="ARBA00029586"/>
    </source>
</evidence>
<evidence type="ECO:0000256" key="10">
    <source>
        <dbReference type="SAM" id="MobiDB-lite"/>
    </source>
</evidence>
<dbReference type="SUPFAM" id="SSF50022">
    <property type="entry name" value="ISP domain"/>
    <property type="match status" value="1"/>
</dbReference>
<evidence type="ECO:0000256" key="6">
    <source>
        <dbReference type="ARBA" id="ARBA00023014"/>
    </source>
</evidence>
<keyword evidence="7" id="KW-1015">Disulfide bond</keyword>
<evidence type="ECO:0000256" key="9">
    <source>
        <dbReference type="ARBA" id="ARBA00034078"/>
    </source>
</evidence>
<dbReference type="InterPro" id="IPR017941">
    <property type="entry name" value="Rieske_2Fe-2S"/>
</dbReference>
<evidence type="ECO:0000313" key="13">
    <source>
        <dbReference type="Proteomes" id="UP001501326"/>
    </source>
</evidence>
<dbReference type="InterPro" id="IPR014349">
    <property type="entry name" value="Rieske_Fe-S_prot"/>
</dbReference>
<dbReference type="InterPro" id="IPR036922">
    <property type="entry name" value="Rieske_2Fe-2S_sf"/>
</dbReference>
<dbReference type="CDD" id="cd03467">
    <property type="entry name" value="Rieske"/>
    <property type="match status" value="1"/>
</dbReference>
<dbReference type="PRINTS" id="PR00162">
    <property type="entry name" value="RIESKE"/>
</dbReference>
<dbReference type="EMBL" id="BAAARN010000001">
    <property type="protein sequence ID" value="GAA2730299.1"/>
    <property type="molecule type" value="Genomic_DNA"/>
</dbReference>
<dbReference type="RefSeq" id="WP_344189270.1">
    <property type="nucleotide sequence ID" value="NZ_BAAARN010000001.1"/>
</dbReference>
<dbReference type="PANTHER" id="PTHR10134">
    <property type="entry name" value="CYTOCHROME B-C1 COMPLEX SUBUNIT RIESKE, MITOCHONDRIAL"/>
    <property type="match status" value="1"/>
</dbReference>
<organism evidence="12 13">
    <name type="scientific">Pedococcus aerophilus</name>
    <dbReference type="NCBI Taxonomy" id="436356"/>
    <lineage>
        <taxon>Bacteria</taxon>
        <taxon>Bacillati</taxon>
        <taxon>Actinomycetota</taxon>
        <taxon>Actinomycetes</taxon>
        <taxon>Micrococcales</taxon>
        <taxon>Intrasporangiaceae</taxon>
        <taxon>Pedococcus</taxon>
    </lineage>
</organism>
<feature type="region of interest" description="Disordered" evidence="10">
    <location>
        <begin position="131"/>
        <end position="156"/>
    </location>
</feature>
<sequence>MTHTDEPTTAPSTSPLAATGPSRRVLLASAGIGAVALSGCGAAEQAANDVASSASNAATDAVKDAISKATIPVGGGKVFPDHKVVVTQPASGEFKAFSAVCTHQSCVVADVADGTINCACHGSKFDITTGAVKNGPATSPLPEKSVTVSGDGISVS</sequence>
<evidence type="ECO:0000256" key="7">
    <source>
        <dbReference type="ARBA" id="ARBA00023157"/>
    </source>
</evidence>
<comment type="caution">
    <text evidence="12">The sequence shown here is derived from an EMBL/GenBank/DDBJ whole genome shotgun (WGS) entry which is preliminary data.</text>
</comment>
<evidence type="ECO:0000256" key="4">
    <source>
        <dbReference type="ARBA" id="ARBA00022723"/>
    </source>
</evidence>
<keyword evidence="13" id="KW-1185">Reference proteome</keyword>
<dbReference type="InterPro" id="IPR005805">
    <property type="entry name" value="Rieske_Fe-S_prot_C"/>
</dbReference>
<evidence type="ECO:0000256" key="2">
    <source>
        <dbReference type="ARBA" id="ARBA00015816"/>
    </source>
</evidence>
<keyword evidence="5" id="KW-0408">Iron</keyword>
<keyword evidence="6" id="KW-0411">Iron-sulfur</keyword>
<comment type="cofactor">
    <cofactor evidence="9">
        <name>[2Fe-2S] cluster</name>
        <dbReference type="ChEBI" id="CHEBI:190135"/>
    </cofactor>
</comment>
<feature type="domain" description="Rieske" evidence="11">
    <location>
        <begin position="63"/>
        <end position="155"/>
    </location>
</feature>
<proteinExistence type="predicted"/>
<dbReference type="Pfam" id="PF00355">
    <property type="entry name" value="Rieske"/>
    <property type="match status" value="1"/>
</dbReference>
<gene>
    <name evidence="12" type="ORF">GCM10009867_01410</name>
</gene>
<dbReference type="Proteomes" id="UP001501326">
    <property type="component" value="Unassembled WGS sequence"/>
</dbReference>
<accession>A0ABN3UCN9</accession>
<keyword evidence="3" id="KW-0001">2Fe-2S</keyword>